<dbReference type="NCBIfam" id="TIGR03610">
    <property type="entry name" value="RutC"/>
    <property type="match status" value="1"/>
</dbReference>
<organism evidence="3 4">
    <name type="scientific">Novosphingobium pituita</name>
    <dbReference type="NCBI Taxonomy" id="3056842"/>
    <lineage>
        <taxon>Bacteria</taxon>
        <taxon>Pseudomonadati</taxon>
        <taxon>Pseudomonadota</taxon>
        <taxon>Alphaproteobacteria</taxon>
        <taxon>Sphingomonadales</taxon>
        <taxon>Sphingomonadaceae</taxon>
        <taxon>Novosphingobium</taxon>
    </lineage>
</organism>
<accession>A0ABQ6P243</accession>
<protein>
    <submittedName>
        <fullName evidence="3">Pyrimidine utilization protein C</fullName>
    </submittedName>
</protein>
<dbReference type="InterPro" id="IPR035959">
    <property type="entry name" value="RutC-like_sf"/>
</dbReference>
<dbReference type="InterPro" id="IPR006175">
    <property type="entry name" value="YjgF/YER057c/UK114"/>
</dbReference>
<gene>
    <name evidence="3" type="primary">rutC</name>
    <name evidence="3" type="ORF">NUTIK01_00030</name>
</gene>
<evidence type="ECO:0000313" key="3">
    <source>
        <dbReference type="EMBL" id="GMM59226.1"/>
    </source>
</evidence>
<dbReference type="InterPro" id="IPR019898">
    <property type="entry name" value="RutC"/>
</dbReference>
<dbReference type="Pfam" id="PF01042">
    <property type="entry name" value="Ribonuc_L-PSP"/>
    <property type="match status" value="1"/>
</dbReference>
<name>A0ABQ6P243_9SPHN</name>
<keyword evidence="2" id="KW-0378">Hydrolase</keyword>
<dbReference type="SUPFAM" id="SSF55298">
    <property type="entry name" value="YjgF-like"/>
    <property type="match status" value="1"/>
</dbReference>
<dbReference type="PANTHER" id="PTHR11803:SF58">
    <property type="entry name" value="PROTEIN HMF1-RELATED"/>
    <property type="match status" value="1"/>
</dbReference>
<comment type="similarity">
    <text evidence="1">Belongs to the RutC family.</text>
</comment>
<dbReference type="PANTHER" id="PTHR11803">
    <property type="entry name" value="2-IMINOBUTANOATE/2-IMINOPROPANOATE DEAMINASE RIDA"/>
    <property type="match status" value="1"/>
</dbReference>
<evidence type="ECO:0000313" key="4">
    <source>
        <dbReference type="Proteomes" id="UP001187221"/>
    </source>
</evidence>
<dbReference type="Proteomes" id="UP001187221">
    <property type="component" value="Unassembled WGS sequence"/>
</dbReference>
<proteinExistence type="inferred from homology"/>
<dbReference type="CDD" id="cd00448">
    <property type="entry name" value="YjgF_YER057c_UK114_family"/>
    <property type="match status" value="1"/>
</dbReference>
<comment type="caution">
    <text evidence="3">The sequence shown here is derived from an EMBL/GenBank/DDBJ whole genome shotgun (WGS) entry which is preliminary data.</text>
</comment>
<dbReference type="EMBL" id="BTFW01000001">
    <property type="protein sequence ID" value="GMM59226.1"/>
    <property type="molecule type" value="Genomic_DNA"/>
</dbReference>
<evidence type="ECO:0000256" key="1">
    <source>
        <dbReference type="ARBA" id="ARBA00010552"/>
    </source>
</evidence>
<evidence type="ECO:0000256" key="2">
    <source>
        <dbReference type="ARBA" id="ARBA00022801"/>
    </source>
</evidence>
<dbReference type="Gene3D" id="3.30.1330.40">
    <property type="entry name" value="RutC-like"/>
    <property type="match status" value="1"/>
</dbReference>
<reference evidence="3 4" key="1">
    <citation type="submission" date="2023-06" db="EMBL/GenBank/DDBJ databases">
        <title>Draft genome sequence of Novosphingobium sp. strain IK01.</title>
        <authorList>
            <person name="Hatamoto M."/>
            <person name="Ikarashi T."/>
            <person name="Yamaguchi T."/>
        </authorList>
    </citation>
    <scope>NUCLEOTIDE SEQUENCE [LARGE SCALE GENOMIC DNA]</scope>
    <source>
        <strain evidence="3 4">IK01</strain>
    </source>
</reference>
<sequence>MPFEPINPPQFPTPIAPYSAGAKANGMVFVSGMLALGEGGVVLHPGDAAAQARHILEAIRITLEAASATMADITFNHIFVRDWADYAAVNAVYAEYFPGNKPARYCIQCSLVKPDCLVEIASIACTAPEPAV</sequence>
<keyword evidence="4" id="KW-1185">Reference proteome</keyword>
<dbReference type="RefSeq" id="WP_317973092.1">
    <property type="nucleotide sequence ID" value="NZ_BTFW01000001.1"/>
</dbReference>